<comment type="caution">
    <text evidence="2">The sequence shown here is derived from an EMBL/GenBank/DDBJ whole genome shotgun (WGS) entry which is preliminary data.</text>
</comment>
<evidence type="ECO:0000259" key="1">
    <source>
        <dbReference type="SMART" id="SM01321"/>
    </source>
</evidence>
<dbReference type="NCBIfam" id="NF047646">
    <property type="entry name" value="REP_Tyr_transpos"/>
    <property type="match status" value="1"/>
</dbReference>
<evidence type="ECO:0000313" key="3">
    <source>
        <dbReference type="Proteomes" id="UP001252270"/>
    </source>
</evidence>
<organism evidence="2 3">
    <name type="scientific">Halomonas mongoliensis</name>
    <dbReference type="NCBI Taxonomy" id="321265"/>
    <lineage>
        <taxon>Bacteria</taxon>
        <taxon>Pseudomonadati</taxon>
        <taxon>Pseudomonadota</taxon>
        <taxon>Gammaproteobacteria</taxon>
        <taxon>Oceanospirillales</taxon>
        <taxon>Halomonadaceae</taxon>
        <taxon>Halomonas</taxon>
    </lineage>
</organism>
<dbReference type="RefSeq" id="WP_253451339.1">
    <property type="nucleotide sequence ID" value="NZ_JARWAL010000009.1"/>
</dbReference>
<dbReference type="PANTHER" id="PTHR36966">
    <property type="entry name" value="REP-ASSOCIATED TYROSINE TRANSPOSASE"/>
    <property type="match status" value="1"/>
</dbReference>
<keyword evidence="3" id="KW-1185">Reference proteome</keyword>
<evidence type="ECO:0000313" key="2">
    <source>
        <dbReference type="EMBL" id="MDR5893429.1"/>
    </source>
</evidence>
<dbReference type="SMART" id="SM01321">
    <property type="entry name" value="Y1_Tnp"/>
    <property type="match status" value="1"/>
</dbReference>
<gene>
    <name evidence="2" type="ORF">QC820_11470</name>
</gene>
<dbReference type="InterPro" id="IPR002686">
    <property type="entry name" value="Transposase_17"/>
</dbReference>
<feature type="domain" description="Transposase IS200-like" evidence="1">
    <location>
        <begin position="16"/>
        <end position="123"/>
    </location>
</feature>
<protein>
    <submittedName>
        <fullName evidence="2">Transposase</fullName>
    </submittedName>
</protein>
<dbReference type="InterPro" id="IPR052715">
    <property type="entry name" value="RAYT_transposase"/>
</dbReference>
<dbReference type="PANTHER" id="PTHR36966:SF1">
    <property type="entry name" value="REP-ASSOCIATED TYROSINE TRANSPOSASE"/>
    <property type="match status" value="1"/>
</dbReference>
<reference evidence="2 3" key="1">
    <citation type="submission" date="2023-04" db="EMBL/GenBank/DDBJ databases">
        <title>A long-awaited taxogenomic arrangement of the family Halomonadaceae.</title>
        <authorList>
            <person name="De La Haba R."/>
            <person name="Chuvochina M."/>
            <person name="Wittouck S."/>
            <person name="Arahal D.R."/>
            <person name="Sanchez-Porro C."/>
            <person name="Hugenholtz P."/>
            <person name="Ventosa A."/>
        </authorList>
    </citation>
    <scope>NUCLEOTIDE SEQUENCE [LARGE SCALE GENOMIC DNA]</scope>
    <source>
        <strain evidence="2 3">DSM 17332</strain>
    </source>
</reference>
<dbReference type="SUPFAM" id="SSF143422">
    <property type="entry name" value="Transposase IS200-like"/>
    <property type="match status" value="1"/>
</dbReference>
<dbReference type="Gene3D" id="3.30.70.1290">
    <property type="entry name" value="Transposase IS200-like"/>
    <property type="match status" value="1"/>
</dbReference>
<name>A0ABU1GN24_9GAMM</name>
<proteinExistence type="predicted"/>
<sequence length="144" mass="16564">MSSHRGHALRRGRCSLPGHGYLITAVTQDRSRWFEETANARAAARSFYADSVALEAETLAFVVMPDHVHWLLILNGDLSEAVRRYKSLVTHQVGARVWQRGFHDHGLRREEDLRRVARYIVANPLRAGLVDNILDYPYWDAVWL</sequence>
<accession>A0ABU1GN24</accession>
<dbReference type="Proteomes" id="UP001252270">
    <property type="component" value="Unassembled WGS sequence"/>
</dbReference>
<dbReference type="EMBL" id="JARWAL010000009">
    <property type="protein sequence ID" value="MDR5893429.1"/>
    <property type="molecule type" value="Genomic_DNA"/>
</dbReference>
<dbReference type="InterPro" id="IPR036515">
    <property type="entry name" value="Transposase_17_sf"/>
</dbReference>